<evidence type="ECO:0000256" key="4">
    <source>
        <dbReference type="ARBA" id="ARBA00022481"/>
    </source>
</evidence>
<keyword evidence="3" id="KW-1003">Cell membrane</keyword>
<keyword evidence="4" id="KW-0488">Methylation</keyword>
<evidence type="ECO:0000256" key="9">
    <source>
        <dbReference type="ARBA" id="ARBA00025772"/>
    </source>
</evidence>
<comment type="similarity">
    <text evidence="9">Belongs to the GSP H family.</text>
</comment>
<reference evidence="12 13" key="1">
    <citation type="submission" date="2022-05" db="EMBL/GenBank/DDBJ databases">
        <title>Luteimonas sp. SX5, whole genome shotgun sequencing project.</title>
        <authorList>
            <person name="Zhao G."/>
            <person name="Shen L."/>
        </authorList>
    </citation>
    <scope>NUCLEOTIDE SEQUENCE [LARGE SCALE GENOMIC DNA]</scope>
    <source>
        <strain evidence="12 13">SX5</strain>
    </source>
</reference>
<evidence type="ECO:0000256" key="5">
    <source>
        <dbReference type="ARBA" id="ARBA00022519"/>
    </source>
</evidence>
<keyword evidence="13" id="KW-1185">Reference proteome</keyword>
<comment type="caution">
    <text evidence="12">The sequence shown here is derived from an EMBL/GenBank/DDBJ whole genome shotgun (WGS) entry which is preliminary data.</text>
</comment>
<evidence type="ECO:0000256" key="2">
    <source>
        <dbReference type="ARBA" id="ARBA00021549"/>
    </source>
</evidence>
<evidence type="ECO:0000259" key="11">
    <source>
        <dbReference type="Pfam" id="PF12019"/>
    </source>
</evidence>
<keyword evidence="7" id="KW-1133">Transmembrane helix</keyword>
<dbReference type="EMBL" id="JAMBEP010000002">
    <property type="protein sequence ID" value="MCL1635130.1"/>
    <property type="molecule type" value="Genomic_DNA"/>
</dbReference>
<comment type="subcellular location">
    <subcellularLocation>
        <location evidence="1">Cell inner membrane</location>
        <topology evidence="1">Single-pass membrane protein</topology>
    </subcellularLocation>
</comment>
<dbReference type="SUPFAM" id="SSF54523">
    <property type="entry name" value="Pili subunits"/>
    <property type="match status" value="1"/>
</dbReference>
<feature type="domain" description="General secretion pathway GspH" evidence="11">
    <location>
        <begin position="20"/>
        <end position="132"/>
    </location>
</feature>
<proteinExistence type="inferred from homology"/>
<dbReference type="InterPro" id="IPR045584">
    <property type="entry name" value="Pilin-like"/>
</dbReference>
<dbReference type="Pfam" id="PF12019">
    <property type="entry name" value="GspH"/>
    <property type="match status" value="1"/>
</dbReference>
<evidence type="ECO:0000313" key="13">
    <source>
        <dbReference type="Proteomes" id="UP001431217"/>
    </source>
</evidence>
<keyword evidence="5" id="KW-0997">Cell inner membrane</keyword>
<evidence type="ECO:0000256" key="8">
    <source>
        <dbReference type="ARBA" id="ARBA00023136"/>
    </source>
</evidence>
<evidence type="ECO:0000256" key="6">
    <source>
        <dbReference type="ARBA" id="ARBA00022692"/>
    </source>
</evidence>
<keyword evidence="8" id="KW-0472">Membrane</keyword>
<dbReference type="Proteomes" id="UP001431217">
    <property type="component" value="Unassembled WGS sequence"/>
</dbReference>
<sequence length="142" mass="14646">MIALPSFQGSLRSNRVATKTNEVLASVALARTEAIRSRSRGVVCTSADGGSCGGDWNSGWLVWSDLDNSGTVNGDEAVVRYVEGNPKLLVAGSAALIAFDGRGRAVGGQQTVAVRPDDVEEPARCITIGATGQTRVAQGACP</sequence>
<evidence type="ECO:0000256" key="7">
    <source>
        <dbReference type="ARBA" id="ARBA00022989"/>
    </source>
</evidence>
<protein>
    <recommendedName>
        <fullName evidence="2">Type II secretion system protein H</fullName>
    </recommendedName>
    <alternativeName>
        <fullName evidence="10">General secretion pathway protein H</fullName>
    </alternativeName>
</protein>
<gene>
    <name evidence="12" type="ORF">M2650_10895</name>
</gene>
<dbReference type="InterPro" id="IPR022346">
    <property type="entry name" value="T2SS_GspH"/>
</dbReference>
<dbReference type="Gene3D" id="3.55.40.10">
    <property type="entry name" value="minor pseudopilin epsh domain"/>
    <property type="match status" value="1"/>
</dbReference>
<evidence type="ECO:0000313" key="12">
    <source>
        <dbReference type="EMBL" id="MCL1635130.1"/>
    </source>
</evidence>
<evidence type="ECO:0000256" key="3">
    <source>
        <dbReference type="ARBA" id="ARBA00022475"/>
    </source>
</evidence>
<keyword evidence="6" id="KW-0812">Transmembrane</keyword>
<organism evidence="12 13">
    <name type="scientific">Luteimonas galliterrae</name>
    <dbReference type="NCBI Taxonomy" id="2940486"/>
    <lineage>
        <taxon>Bacteria</taxon>
        <taxon>Pseudomonadati</taxon>
        <taxon>Pseudomonadota</taxon>
        <taxon>Gammaproteobacteria</taxon>
        <taxon>Lysobacterales</taxon>
        <taxon>Lysobacteraceae</taxon>
        <taxon>Luteimonas</taxon>
    </lineage>
</organism>
<evidence type="ECO:0000256" key="10">
    <source>
        <dbReference type="ARBA" id="ARBA00030775"/>
    </source>
</evidence>
<name>A0ABT0MJT3_9GAMM</name>
<accession>A0ABT0MJT3</accession>
<evidence type="ECO:0000256" key="1">
    <source>
        <dbReference type="ARBA" id="ARBA00004377"/>
    </source>
</evidence>